<dbReference type="InterPro" id="IPR011033">
    <property type="entry name" value="PRC_barrel-like_sf"/>
</dbReference>
<organism evidence="2 3">
    <name type="scientific">Brotonthovivens ammoniilytica</name>
    <dbReference type="NCBI Taxonomy" id="2981725"/>
    <lineage>
        <taxon>Bacteria</taxon>
        <taxon>Bacillati</taxon>
        <taxon>Bacillota</taxon>
        <taxon>Clostridia</taxon>
        <taxon>Lachnospirales</taxon>
        <taxon>Lachnospiraceae</taxon>
        <taxon>Brotonthovivens</taxon>
    </lineage>
</organism>
<reference evidence="2 3" key="1">
    <citation type="journal article" date="2021" name="ISME Commun">
        <title>Automated analysis of genomic sequences facilitates high-throughput and comprehensive description of bacteria.</title>
        <authorList>
            <person name="Hitch T.C.A."/>
        </authorList>
    </citation>
    <scope>NUCLEOTIDE SEQUENCE [LARGE SCALE GENOMIC DNA]</scope>
    <source>
        <strain evidence="2 3">Sanger_109</strain>
    </source>
</reference>
<dbReference type="Gene3D" id="2.30.30.240">
    <property type="entry name" value="PRC-barrel domain"/>
    <property type="match status" value="1"/>
</dbReference>
<evidence type="ECO:0000259" key="1">
    <source>
        <dbReference type="Pfam" id="PF05239"/>
    </source>
</evidence>
<evidence type="ECO:0000313" key="2">
    <source>
        <dbReference type="EMBL" id="MCU6760773.1"/>
    </source>
</evidence>
<dbReference type="InterPro" id="IPR014238">
    <property type="entry name" value="Spore_YlmC/YmxH"/>
</dbReference>
<dbReference type="Proteomes" id="UP001652442">
    <property type="component" value="Unassembled WGS sequence"/>
</dbReference>
<dbReference type="InterPro" id="IPR027275">
    <property type="entry name" value="PRC-brl_dom"/>
</dbReference>
<dbReference type="RefSeq" id="WP_158423660.1">
    <property type="nucleotide sequence ID" value="NZ_JAOQJQ010000001.1"/>
</dbReference>
<dbReference type="PANTHER" id="PTHR40061:SF1">
    <property type="entry name" value="SPORULATION PROTEIN YLMC-RELATED"/>
    <property type="match status" value="1"/>
</dbReference>
<dbReference type="EMBL" id="JAOQJQ010000001">
    <property type="protein sequence ID" value="MCU6760773.1"/>
    <property type="molecule type" value="Genomic_DNA"/>
</dbReference>
<dbReference type="Pfam" id="PF05239">
    <property type="entry name" value="PRC"/>
    <property type="match status" value="1"/>
</dbReference>
<accession>A0ABT2TF10</accession>
<name>A0ABT2TF10_9FIRM</name>
<keyword evidence="3" id="KW-1185">Reference proteome</keyword>
<proteinExistence type="predicted"/>
<gene>
    <name evidence="2" type="ORF">OCV88_00300</name>
</gene>
<feature type="domain" description="PRC-barrel" evidence="1">
    <location>
        <begin position="2"/>
        <end position="75"/>
    </location>
</feature>
<evidence type="ECO:0000313" key="3">
    <source>
        <dbReference type="Proteomes" id="UP001652442"/>
    </source>
</evidence>
<dbReference type="NCBIfam" id="TIGR02888">
    <property type="entry name" value="spore_YlmC_YmxH"/>
    <property type="match status" value="1"/>
</dbReference>
<protein>
    <submittedName>
        <fullName evidence="2">YlmC/YmxH family sporulation protein</fullName>
    </submittedName>
</protein>
<sequence>MRLCEFHNKEVVNVKDCKNLGCVDDLEFDECTGKIYAMVIRGPARWFGMFGRDCEYVIGWDKIVKIGPDIILVDVCLEKVRCRM</sequence>
<dbReference type="PANTHER" id="PTHR40061">
    <property type="entry name" value="SPORULATION PROTEIN YLMC-RELATED"/>
    <property type="match status" value="1"/>
</dbReference>
<dbReference type="SUPFAM" id="SSF50346">
    <property type="entry name" value="PRC-barrel domain"/>
    <property type="match status" value="1"/>
</dbReference>
<comment type="caution">
    <text evidence="2">The sequence shown here is derived from an EMBL/GenBank/DDBJ whole genome shotgun (WGS) entry which is preliminary data.</text>
</comment>